<organism evidence="4 5">
    <name type="scientific">Inquilinus limosus MP06</name>
    <dbReference type="NCBI Taxonomy" id="1398085"/>
    <lineage>
        <taxon>Bacteria</taxon>
        <taxon>Pseudomonadati</taxon>
        <taxon>Pseudomonadota</taxon>
        <taxon>Alphaproteobacteria</taxon>
        <taxon>Rhodospirillales</taxon>
        <taxon>Rhodospirillaceae</taxon>
        <taxon>Inquilinus</taxon>
    </lineage>
</organism>
<dbReference type="InterPro" id="IPR013342">
    <property type="entry name" value="Mandelate_racemase_C"/>
</dbReference>
<dbReference type="SFLD" id="SFLDS00001">
    <property type="entry name" value="Enolase"/>
    <property type="match status" value="1"/>
</dbReference>
<keyword evidence="2" id="KW-0472">Membrane</keyword>
<keyword evidence="2" id="KW-1133">Transmembrane helix</keyword>
<name>A0A0A0DB37_9PROT</name>
<dbReference type="SUPFAM" id="SSF54826">
    <property type="entry name" value="Enolase N-terminal domain-like"/>
    <property type="match status" value="1"/>
</dbReference>
<dbReference type="EMBL" id="JANX01000007">
    <property type="protein sequence ID" value="KGM35886.1"/>
    <property type="molecule type" value="Genomic_DNA"/>
</dbReference>
<dbReference type="PROSITE" id="PS00908">
    <property type="entry name" value="MR_MLE_1"/>
    <property type="match status" value="1"/>
</dbReference>
<accession>A0A0A0DB37</accession>
<dbReference type="RefSeq" id="WP_034831215.1">
    <property type="nucleotide sequence ID" value="NZ_JANX01000007.1"/>
</dbReference>
<evidence type="ECO:0000313" key="4">
    <source>
        <dbReference type="EMBL" id="KGM35886.1"/>
    </source>
</evidence>
<dbReference type="SFLD" id="SFLDG00179">
    <property type="entry name" value="mandelate_racemase"/>
    <property type="match status" value="1"/>
</dbReference>
<dbReference type="Pfam" id="PF13378">
    <property type="entry name" value="MR_MLE_C"/>
    <property type="match status" value="1"/>
</dbReference>
<dbReference type="PANTHER" id="PTHR48080">
    <property type="entry name" value="D-GALACTONATE DEHYDRATASE-RELATED"/>
    <property type="match status" value="1"/>
</dbReference>
<dbReference type="InterPro" id="IPR029065">
    <property type="entry name" value="Enolase_C-like"/>
</dbReference>
<feature type="transmembrane region" description="Helical" evidence="2">
    <location>
        <begin position="76"/>
        <end position="95"/>
    </location>
</feature>
<feature type="domain" description="Mandelate racemase/muconate lactonizing enzyme C-terminal" evidence="3">
    <location>
        <begin position="138"/>
        <end position="244"/>
    </location>
</feature>
<dbReference type="Proteomes" id="UP000029995">
    <property type="component" value="Unassembled WGS sequence"/>
</dbReference>
<dbReference type="InterPro" id="IPR018110">
    <property type="entry name" value="Mandel_Rmase/mucon_lact_enz_CS"/>
</dbReference>
<dbReference type="InterPro" id="IPR034593">
    <property type="entry name" value="DgoD-like"/>
</dbReference>
<dbReference type="Pfam" id="PF02746">
    <property type="entry name" value="MR_MLE_N"/>
    <property type="match status" value="1"/>
</dbReference>
<dbReference type="Gene3D" id="3.30.390.10">
    <property type="entry name" value="Enolase-like, N-terminal domain"/>
    <property type="match status" value="1"/>
</dbReference>
<evidence type="ECO:0000259" key="3">
    <source>
        <dbReference type="SMART" id="SM00922"/>
    </source>
</evidence>
<gene>
    <name evidence="4" type="ORF">P409_01815</name>
</gene>
<evidence type="ECO:0000256" key="1">
    <source>
        <dbReference type="ARBA" id="ARBA00023239"/>
    </source>
</evidence>
<dbReference type="NCBIfam" id="NF010624">
    <property type="entry name" value="PRK14017.1"/>
    <property type="match status" value="1"/>
</dbReference>
<proteinExistence type="predicted"/>
<dbReference type="SMART" id="SM00922">
    <property type="entry name" value="MR_MLE"/>
    <property type="match status" value="1"/>
</dbReference>
<dbReference type="SUPFAM" id="SSF51604">
    <property type="entry name" value="Enolase C-terminal domain-like"/>
    <property type="match status" value="1"/>
</dbReference>
<reference evidence="4 5" key="1">
    <citation type="submission" date="2014-01" db="EMBL/GenBank/DDBJ databases">
        <title>Genome sequence determination for a cystic fibrosis isolate, Inquilinus limosus.</title>
        <authorList>
            <person name="Pino M."/>
            <person name="Di Conza J."/>
            <person name="Gutkind G."/>
        </authorList>
    </citation>
    <scope>NUCLEOTIDE SEQUENCE [LARGE SCALE GENOMIC DNA]</scope>
    <source>
        <strain evidence="4 5">MP06</strain>
    </source>
</reference>
<dbReference type="GO" id="GO:0009063">
    <property type="term" value="P:amino acid catabolic process"/>
    <property type="evidence" value="ECO:0007669"/>
    <property type="project" value="InterPro"/>
</dbReference>
<dbReference type="AlphaFoldDB" id="A0A0A0DB37"/>
<evidence type="ECO:0000256" key="2">
    <source>
        <dbReference type="SAM" id="Phobius"/>
    </source>
</evidence>
<keyword evidence="2" id="KW-0812">Transmembrane</keyword>
<dbReference type="InterPro" id="IPR013341">
    <property type="entry name" value="Mandelate_racemase_N_dom"/>
</dbReference>
<dbReference type="PANTHER" id="PTHR48080:SF2">
    <property type="entry name" value="D-GALACTONATE DEHYDRATASE"/>
    <property type="match status" value="1"/>
</dbReference>
<dbReference type="GO" id="GO:0000287">
    <property type="term" value="F:magnesium ion binding"/>
    <property type="evidence" value="ECO:0007669"/>
    <property type="project" value="UniProtKB-ARBA"/>
</dbReference>
<dbReference type="GO" id="GO:0016829">
    <property type="term" value="F:lyase activity"/>
    <property type="evidence" value="ECO:0007669"/>
    <property type="project" value="UniProtKB-KW"/>
</dbReference>
<protein>
    <submittedName>
        <fullName evidence="4">2-oxo-3-deoxygalactonate 6-phosphate aldolase</fullName>
    </submittedName>
</protein>
<dbReference type="InterPro" id="IPR029017">
    <property type="entry name" value="Enolase-like_N"/>
</dbReference>
<dbReference type="Gene3D" id="3.20.20.120">
    <property type="entry name" value="Enolase-like C-terminal domain"/>
    <property type="match status" value="1"/>
</dbReference>
<dbReference type="InterPro" id="IPR036849">
    <property type="entry name" value="Enolase-like_C_sf"/>
</dbReference>
<evidence type="ECO:0000313" key="5">
    <source>
        <dbReference type="Proteomes" id="UP000029995"/>
    </source>
</evidence>
<dbReference type="OrthoDB" id="5290054at2"/>
<comment type="caution">
    <text evidence="4">The sequence shown here is derived from an EMBL/GenBank/DDBJ whole genome shotgun (WGS) entry which is preliminary data.</text>
</comment>
<sequence>MKITAIRTRIVNAEMRNWVFVKVETDQPGLHGWGEATLEWKTRAVVGAIDDLAPLIIGRDPRDIEQAVRAMKKQSFWRLGAVAMTAISGIEIALWDILGKALGVPVWRLLGGKVRDKVGVYTHLGLGDMRAVYETLEVDPLVERARAVVESGYRAFKAVFIPYTHFHAPLPEIDKVARLMDALRSAVGPEVEIMVDFHGRPASVGAALAYIDALAPGRPMFVEEPLPPGDTAGLTAIAARTSVPVATGERLVERAEFTDLVTSRAVSVIQPDICHCGGLLEAKKIAAIADTFGIGVAPHNPLGPIAGVAALHFAVSTPNHVIQEEMVGAVPWYFDVVKGPIRMIDGFWQVPDAPGLGIEVDEAECARHPFAQEVIHTQHAVLADGTIVDW</sequence>
<keyword evidence="1" id="KW-0456">Lyase</keyword>